<dbReference type="AlphaFoldDB" id="A0AAN7QAD9"/>
<reference evidence="6 7" key="1">
    <citation type="journal article" date="2023" name="Hortic Res">
        <title>Pangenome of water caltrop reveals structural variations and asymmetric subgenome divergence after allopolyploidization.</title>
        <authorList>
            <person name="Zhang X."/>
            <person name="Chen Y."/>
            <person name="Wang L."/>
            <person name="Yuan Y."/>
            <person name="Fang M."/>
            <person name="Shi L."/>
            <person name="Lu R."/>
            <person name="Comes H.P."/>
            <person name="Ma Y."/>
            <person name="Chen Y."/>
            <person name="Huang G."/>
            <person name="Zhou Y."/>
            <person name="Zheng Z."/>
            <person name="Qiu Y."/>
        </authorList>
    </citation>
    <scope>NUCLEOTIDE SEQUENCE [LARGE SCALE GENOMIC DNA]</scope>
    <source>
        <strain evidence="6">F231</strain>
    </source>
</reference>
<dbReference type="InterPro" id="IPR027417">
    <property type="entry name" value="P-loop_NTPase"/>
</dbReference>
<keyword evidence="4" id="KW-0547">Nucleotide-binding</keyword>
<comment type="similarity">
    <text evidence="1">Belongs to the IPP transferase family.</text>
</comment>
<keyword evidence="5" id="KW-0067">ATP-binding</keyword>
<proteinExistence type="inferred from homology"/>
<evidence type="ECO:0000313" key="6">
    <source>
        <dbReference type="EMBL" id="KAK4762363.1"/>
    </source>
</evidence>
<dbReference type="GO" id="GO:0052381">
    <property type="term" value="F:tRNA dimethylallyltransferase activity"/>
    <property type="evidence" value="ECO:0007669"/>
    <property type="project" value="TreeGrafter"/>
</dbReference>
<evidence type="ECO:0000256" key="4">
    <source>
        <dbReference type="ARBA" id="ARBA00022741"/>
    </source>
</evidence>
<dbReference type="PANTHER" id="PTHR11088:SF86">
    <property type="entry name" value="ADENYLATE ISOPENTENYLTRANSFERASE 4-RELATED"/>
    <property type="match status" value="1"/>
</dbReference>
<dbReference type="Gene3D" id="3.40.50.300">
    <property type="entry name" value="P-loop containing nucleotide triphosphate hydrolases"/>
    <property type="match status" value="1"/>
</dbReference>
<dbReference type="GO" id="GO:0005739">
    <property type="term" value="C:mitochondrion"/>
    <property type="evidence" value="ECO:0007669"/>
    <property type="project" value="TreeGrafter"/>
</dbReference>
<dbReference type="GO" id="GO:0006400">
    <property type="term" value="P:tRNA modification"/>
    <property type="evidence" value="ECO:0007669"/>
    <property type="project" value="TreeGrafter"/>
</dbReference>
<organism evidence="6 7">
    <name type="scientific">Trapa natans</name>
    <name type="common">Water chestnut</name>
    <dbReference type="NCBI Taxonomy" id="22666"/>
    <lineage>
        <taxon>Eukaryota</taxon>
        <taxon>Viridiplantae</taxon>
        <taxon>Streptophyta</taxon>
        <taxon>Embryophyta</taxon>
        <taxon>Tracheophyta</taxon>
        <taxon>Spermatophyta</taxon>
        <taxon>Magnoliopsida</taxon>
        <taxon>eudicotyledons</taxon>
        <taxon>Gunneridae</taxon>
        <taxon>Pentapetalae</taxon>
        <taxon>rosids</taxon>
        <taxon>malvids</taxon>
        <taxon>Myrtales</taxon>
        <taxon>Lythraceae</taxon>
        <taxon>Trapa</taxon>
    </lineage>
</organism>
<keyword evidence="7" id="KW-1185">Reference proteome</keyword>
<evidence type="ECO:0000256" key="2">
    <source>
        <dbReference type="ARBA" id="ARBA00022679"/>
    </source>
</evidence>
<comment type="caution">
    <text evidence="6">The sequence shown here is derived from an EMBL/GenBank/DDBJ whole genome shotgun (WGS) entry which is preliminary data.</text>
</comment>
<dbReference type="EMBL" id="JAXQNO010000024">
    <property type="protein sequence ID" value="KAK4762363.1"/>
    <property type="molecule type" value="Genomic_DNA"/>
</dbReference>
<dbReference type="Gene3D" id="1.10.287.890">
    <property type="entry name" value="Crystal structure of tRNA isopentenylpyrophosphate transferase (bh2366) domain"/>
    <property type="match status" value="1"/>
</dbReference>
<dbReference type="PANTHER" id="PTHR11088">
    <property type="entry name" value="TRNA DIMETHYLALLYLTRANSFERASE"/>
    <property type="match status" value="1"/>
</dbReference>
<dbReference type="Pfam" id="PF01715">
    <property type="entry name" value="IPPT"/>
    <property type="match status" value="2"/>
</dbReference>
<dbReference type="GO" id="GO:0009691">
    <property type="term" value="P:cytokinin biosynthetic process"/>
    <property type="evidence" value="ECO:0007669"/>
    <property type="project" value="UniProtKB-KW"/>
</dbReference>
<protein>
    <recommendedName>
        <fullName evidence="8">Adenylate isopentenyltransferase</fullName>
    </recommendedName>
</protein>
<dbReference type="GO" id="GO:0005524">
    <property type="term" value="F:ATP binding"/>
    <property type="evidence" value="ECO:0007669"/>
    <property type="project" value="UniProtKB-KW"/>
</dbReference>
<name>A0AAN7QAD9_TRANT</name>
<gene>
    <name evidence="6" type="ORF">SAY86_008131</name>
</gene>
<keyword evidence="2" id="KW-0808">Transferase</keyword>
<evidence type="ECO:0000256" key="5">
    <source>
        <dbReference type="ARBA" id="ARBA00022840"/>
    </source>
</evidence>
<evidence type="ECO:0000256" key="1">
    <source>
        <dbReference type="ARBA" id="ARBA00005842"/>
    </source>
</evidence>
<sequence length="358" mass="40124">MLCSSHNIYTAFMKLPHTNASWKPKLNVPLLLIRPSPPALRRWVPMATGPSLIPNRPCHHGDKVVVIMGATGSGKSQLSIDLATLFPSEIINSDKMQVYSGLDITTNKIPPEDRLGIPHHLIGSIGPEAGEFTPSDFRALGQSVIEDIISRGNLPFVVGGSNSFIYALLAERFNPGSDVLSGSGKVSHELVFDCCFLWVDLSFPVLDEYLRKRVDDMFNSGMFEELVQYYYDDTNRFQRGNRTGLQKAIGVPEFERCFRRYAPRKSDTWAGLDPVRRAAYQEAVREIKENTCQLAKRQIGKIMRLRDGGWDLRRLNATEAFRAAMAAEGSGKGHRWADIWEAQVLGPSAKIVKRFLEE</sequence>
<dbReference type="Proteomes" id="UP001346149">
    <property type="component" value="Unassembled WGS sequence"/>
</dbReference>
<dbReference type="InterPro" id="IPR039657">
    <property type="entry name" value="Dimethylallyltransferase"/>
</dbReference>
<dbReference type="GO" id="GO:0009824">
    <property type="term" value="F:AMP dimethylallyltransferase activity"/>
    <property type="evidence" value="ECO:0007669"/>
    <property type="project" value="TreeGrafter"/>
</dbReference>
<keyword evidence="3" id="KW-0203">Cytokinin biosynthesis</keyword>
<evidence type="ECO:0008006" key="8">
    <source>
        <dbReference type="Google" id="ProtNLM"/>
    </source>
</evidence>
<accession>A0AAN7QAD9</accession>
<evidence type="ECO:0000313" key="7">
    <source>
        <dbReference type="Proteomes" id="UP001346149"/>
    </source>
</evidence>
<evidence type="ECO:0000256" key="3">
    <source>
        <dbReference type="ARBA" id="ARBA00022712"/>
    </source>
</evidence>
<dbReference type="SUPFAM" id="SSF52540">
    <property type="entry name" value="P-loop containing nucleoside triphosphate hydrolases"/>
    <property type="match status" value="1"/>
</dbReference>